<dbReference type="InterPro" id="IPR015942">
    <property type="entry name" value="Asp/Glu/hydantoin_racemase"/>
</dbReference>
<dbReference type="HAMAP" id="MF_00258">
    <property type="entry name" value="Glu_racemase"/>
    <property type="match status" value="1"/>
</dbReference>
<dbReference type="InterPro" id="IPR004391">
    <property type="entry name" value="Glu_race"/>
</dbReference>
<feature type="binding site" evidence="8">
    <location>
        <begin position="74"/>
        <end position="75"/>
    </location>
    <ligand>
        <name>substrate</name>
    </ligand>
</feature>
<dbReference type="GO" id="GO:0008360">
    <property type="term" value="P:regulation of cell shape"/>
    <property type="evidence" value="ECO:0007669"/>
    <property type="project" value="UniProtKB-KW"/>
</dbReference>
<dbReference type="PROSITE" id="PS00923">
    <property type="entry name" value="ASP_GLU_RACEMASE_1"/>
    <property type="match status" value="1"/>
</dbReference>
<dbReference type="KEGG" id="wdi:H9L19_00670"/>
<dbReference type="GO" id="GO:0008881">
    <property type="term" value="F:glutamate racemase activity"/>
    <property type="evidence" value="ECO:0007669"/>
    <property type="project" value="UniProtKB-UniRule"/>
</dbReference>
<dbReference type="EC" id="5.1.1.3" evidence="2 8"/>
<feature type="binding site" evidence="8">
    <location>
        <begin position="185"/>
        <end position="186"/>
    </location>
    <ligand>
        <name>substrate</name>
    </ligand>
</feature>
<dbReference type="PROSITE" id="PS00924">
    <property type="entry name" value="ASP_GLU_RACEMASE_2"/>
    <property type="match status" value="1"/>
</dbReference>
<feature type="binding site" evidence="8">
    <location>
        <begin position="10"/>
        <end position="11"/>
    </location>
    <ligand>
        <name>substrate</name>
    </ligand>
</feature>
<keyword evidence="4 8" id="KW-0573">Peptidoglycan synthesis</keyword>
<evidence type="ECO:0000313" key="9">
    <source>
        <dbReference type="EMBL" id="QNN75452.1"/>
    </source>
</evidence>
<evidence type="ECO:0000256" key="3">
    <source>
        <dbReference type="ARBA" id="ARBA00022960"/>
    </source>
</evidence>
<keyword evidence="5 8" id="KW-0413">Isomerase</keyword>
<dbReference type="NCBIfam" id="TIGR00067">
    <property type="entry name" value="glut_race"/>
    <property type="match status" value="1"/>
</dbReference>
<dbReference type="InterPro" id="IPR033134">
    <property type="entry name" value="Asp/Glu_racemase_AS_2"/>
</dbReference>
<dbReference type="Gene3D" id="3.40.50.1860">
    <property type="match status" value="2"/>
</dbReference>
<dbReference type="InterPro" id="IPR001920">
    <property type="entry name" value="Asp/Glu_race"/>
</dbReference>
<comment type="pathway">
    <text evidence="8">Cell wall biogenesis; peptidoglycan biosynthesis.</text>
</comment>
<evidence type="ECO:0000256" key="4">
    <source>
        <dbReference type="ARBA" id="ARBA00022984"/>
    </source>
</evidence>
<evidence type="ECO:0000256" key="1">
    <source>
        <dbReference type="ARBA" id="ARBA00001602"/>
    </source>
</evidence>
<dbReference type="GO" id="GO:0009252">
    <property type="term" value="P:peptidoglycan biosynthetic process"/>
    <property type="evidence" value="ECO:0007669"/>
    <property type="project" value="UniProtKB-UniRule"/>
</dbReference>
<keyword evidence="6 8" id="KW-0961">Cell wall biogenesis/degradation</keyword>
<feature type="active site" description="Proton donor/acceptor" evidence="8">
    <location>
        <position position="184"/>
    </location>
</feature>
<keyword evidence="3 8" id="KW-0133">Cell shape</keyword>
<evidence type="ECO:0000256" key="8">
    <source>
        <dbReference type="HAMAP-Rule" id="MF_00258"/>
    </source>
</evidence>
<keyword evidence="10" id="KW-1185">Reference proteome</keyword>
<dbReference type="PANTHER" id="PTHR21198">
    <property type="entry name" value="GLUTAMATE RACEMASE"/>
    <property type="match status" value="1"/>
</dbReference>
<dbReference type="GO" id="GO:0071555">
    <property type="term" value="P:cell wall organization"/>
    <property type="evidence" value="ECO:0007669"/>
    <property type="project" value="UniProtKB-KW"/>
</dbReference>
<evidence type="ECO:0000256" key="2">
    <source>
        <dbReference type="ARBA" id="ARBA00013090"/>
    </source>
</evidence>
<comment type="catalytic activity">
    <reaction evidence="1 8">
        <text>L-glutamate = D-glutamate</text>
        <dbReference type="Rhea" id="RHEA:12813"/>
        <dbReference type="ChEBI" id="CHEBI:29985"/>
        <dbReference type="ChEBI" id="CHEBI:29986"/>
        <dbReference type="EC" id="5.1.1.3"/>
    </reaction>
</comment>
<sequence length="278" mass="30271">MNNRAIGYIDSGVGGLTVVKQALNQLPNEQIYYVGDTARMPYGPRPTAEVVHFTEQMAAFLVAKKIKLLVVACNTATAAALPQLQASLSIPVIGVIQPGVDAAIRATTDGEIGVIATAGTVNSMSYYDALLAQDQTANIVQLPVPEFVEIVEKHDYESEDARRAVQTKLRYFEQHQVDTLILGCTHYPLLEPFIQEAMGNSVKLINSGAEAVNLVVKTLSGKNLQHDDTVVDRQADRYFTTGAVDQFKNLGEHWLNLDNLHVEQLTITANGLAQPGKE</sequence>
<organism evidence="9 10">
    <name type="scientific">Weissella diestrammenae</name>
    <dbReference type="NCBI Taxonomy" id="1162633"/>
    <lineage>
        <taxon>Bacteria</taxon>
        <taxon>Bacillati</taxon>
        <taxon>Bacillota</taxon>
        <taxon>Bacilli</taxon>
        <taxon>Lactobacillales</taxon>
        <taxon>Lactobacillaceae</taxon>
        <taxon>Weissella</taxon>
    </lineage>
</organism>
<dbReference type="AlphaFoldDB" id="A0A7G9T5S7"/>
<dbReference type="SUPFAM" id="SSF53681">
    <property type="entry name" value="Aspartate/glutamate racemase"/>
    <property type="match status" value="2"/>
</dbReference>
<dbReference type="RefSeq" id="WP_187529285.1">
    <property type="nucleotide sequence ID" value="NZ_CP060724.1"/>
</dbReference>
<proteinExistence type="inferred from homology"/>
<dbReference type="NCBIfam" id="NF002035">
    <property type="entry name" value="PRK00865.1-3"/>
    <property type="match status" value="1"/>
</dbReference>
<name>A0A7G9T5S7_9LACO</name>
<feature type="active site" description="Proton donor/acceptor" evidence="8">
    <location>
        <position position="73"/>
    </location>
</feature>
<evidence type="ECO:0000313" key="10">
    <source>
        <dbReference type="Proteomes" id="UP000515800"/>
    </source>
</evidence>
<comment type="similarity">
    <text evidence="8">Belongs to the aspartate/glutamate racemases family.</text>
</comment>
<dbReference type="EMBL" id="CP060724">
    <property type="protein sequence ID" value="QNN75452.1"/>
    <property type="molecule type" value="Genomic_DNA"/>
</dbReference>
<dbReference type="InterPro" id="IPR018187">
    <property type="entry name" value="Asp/Glu_racemase_AS_1"/>
</dbReference>
<accession>A0A7G9T5S7</accession>
<protein>
    <recommendedName>
        <fullName evidence="7 8">Glutamate racemase</fullName>
        <ecNumber evidence="2 8">5.1.1.3</ecNumber>
    </recommendedName>
</protein>
<reference evidence="9 10" key="1">
    <citation type="submission" date="2020-08" db="EMBL/GenBank/DDBJ databases">
        <title>Genome sequence of Weissella diestrammenae KACC 16890T.</title>
        <authorList>
            <person name="Hyun D.-W."/>
            <person name="Bae J.-W."/>
        </authorList>
    </citation>
    <scope>NUCLEOTIDE SEQUENCE [LARGE SCALE GENOMIC DNA]</scope>
    <source>
        <strain evidence="9 10">KACC 16890</strain>
    </source>
</reference>
<feature type="binding site" evidence="8">
    <location>
        <begin position="42"/>
        <end position="43"/>
    </location>
    <ligand>
        <name>substrate</name>
    </ligand>
</feature>
<evidence type="ECO:0000256" key="6">
    <source>
        <dbReference type="ARBA" id="ARBA00023316"/>
    </source>
</evidence>
<dbReference type="Proteomes" id="UP000515800">
    <property type="component" value="Chromosome"/>
</dbReference>
<comment type="function">
    <text evidence="8">Provides the (R)-glutamate required for cell wall biosynthesis.</text>
</comment>
<dbReference type="Pfam" id="PF01177">
    <property type="entry name" value="Asp_Glu_race"/>
    <property type="match status" value="1"/>
</dbReference>
<dbReference type="FunFam" id="3.40.50.1860:FF:000002">
    <property type="entry name" value="Glutamate racemase"/>
    <property type="match status" value="1"/>
</dbReference>
<dbReference type="UniPathway" id="UPA00219"/>
<evidence type="ECO:0000256" key="5">
    <source>
        <dbReference type="ARBA" id="ARBA00023235"/>
    </source>
</evidence>
<gene>
    <name evidence="9" type="primary">racE</name>
    <name evidence="8" type="synonym">murI</name>
    <name evidence="9" type="ORF">H9L19_00670</name>
</gene>
<evidence type="ECO:0000256" key="7">
    <source>
        <dbReference type="ARBA" id="ARBA00070053"/>
    </source>
</evidence>
<dbReference type="GO" id="GO:0042802">
    <property type="term" value="F:identical protein binding"/>
    <property type="evidence" value="ECO:0007669"/>
    <property type="project" value="UniProtKB-ARBA"/>
</dbReference>
<dbReference type="PANTHER" id="PTHR21198:SF2">
    <property type="entry name" value="GLUTAMATE RACEMASE"/>
    <property type="match status" value="1"/>
</dbReference>